<accession>A0ACB6ZMM4</accession>
<reference evidence="1" key="1">
    <citation type="submission" date="2019-10" db="EMBL/GenBank/DDBJ databases">
        <authorList>
            <consortium name="DOE Joint Genome Institute"/>
            <person name="Kuo A."/>
            <person name="Miyauchi S."/>
            <person name="Kiss E."/>
            <person name="Drula E."/>
            <person name="Kohler A."/>
            <person name="Sanchez-Garcia M."/>
            <person name="Andreopoulos B."/>
            <person name="Barry K.W."/>
            <person name="Bonito G."/>
            <person name="Buee M."/>
            <person name="Carver A."/>
            <person name="Chen C."/>
            <person name="Cichocki N."/>
            <person name="Clum A."/>
            <person name="Culley D."/>
            <person name="Crous P.W."/>
            <person name="Fauchery L."/>
            <person name="Girlanda M."/>
            <person name="Hayes R."/>
            <person name="Keri Z."/>
            <person name="Labutti K."/>
            <person name="Lipzen A."/>
            <person name="Lombard V."/>
            <person name="Magnuson J."/>
            <person name="Maillard F."/>
            <person name="Morin E."/>
            <person name="Murat C."/>
            <person name="Nolan M."/>
            <person name="Ohm R."/>
            <person name="Pangilinan J."/>
            <person name="Pereira M."/>
            <person name="Perotto S."/>
            <person name="Peter M."/>
            <person name="Riley R."/>
            <person name="Sitrit Y."/>
            <person name="Stielow B."/>
            <person name="Szollosi G."/>
            <person name="Zifcakova L."/>
            <person name="Stursova M."/>
            <person name="Spatafora J.W."/>
            <person name="Tedersoo L."/>
            <person name="Vaario L.-M."/>
            <person name="Yamada A."/>
            <person name="Yan M."/>
            <person name="Wang P."/>
            <person name="Xu J."/>
            <person name="Bruns T."/>
            <person name="Baldrian P."/>
            <person name="Vilgalys R."/>
            <person name="Henrissat B."/>
            <person name="Grigoriev I.V."/>
            <person name="Hibbett D."/>
            <person name="Nagy L.G."/>
            <person name="Martin F.M."/>
        </authorList>
    </citation>
    <scope>NUCLEOTIDE SEQUENCE</scope>
    <source>
        <strain evidence="1">P2</strain>
    </source>
</reference>
<name>A0ACB6ZMM4_THEGA</name>
<keyword evidence="2" id="KW-1185">Reference proteome</keyword>
<organism evidence="1 2">
    <name type="scientific">Thelephora ganbajun</name>
    <name type="common">Ganba fungus</name>
    <dbReference type="NCBI Taxonomy" id="370292"/>
    <lineage>
        <taxon>Eukaryota</taxon>
        <taxon>Fungi</taxon>
        <taxon>Dikarya</taxon>
        <taxon>Basidiomycota</taxon>
        <taxon>Agaricomycotina</taxon>
        <taxon>Agaricomycetes</taxon>
        <taxon>Thelephorales</taxon>
        <taxon>Thelephoraceae</taxon>
        <taxon>Thelephora</taxon>
    </lineage>
</organism>
<reference evidence="1" key="2">
    <citation type="journal article" date="2020" name="Nat. Commun.">
        <title>Large-scale genome sequencing of mycorrhizal fungi provides insights into the early evolution of symbiotic traits.</title>
        <authorList>
            <person name="Miyauchi S."/>
            <person name="Kiss E."/>
            <person name="Kuo A."/>
            <person name="Drula E."/>
            <person name="Kohler A."/>
            <person name="Sanchez-Garcia M."/>
            <person name="Morin E."/>
            <person name="Andreopoulos B."/>
            <person name="Barry K.W."/>
            <person name="Bonito G."/>
            <person name="Buee M."/>
            <person name="Carver A."/>
            <person name="Chen C."/>
            <person name="Cichocki N."/>
            <person name="Clum A."/>
            <person name="Culley D."/>
            <person name="Crous P.W."/>
            <person name="Fauchery L."/>
            <person name="Girlanda M."/>
            <person name="Hayes R.D."/>
            <person name="Keri Z."/>
            <person name="LaButti K."/>
            <person name="Lipzen A."/>
            <person name="Lombard V."/>
            <person name="Magnuson J."/>
            <person name="Maillard F."/>
            <person name="Murat C."/>
            <person name="Nolan M."/>
            <person name="Ohm R.A."/>
            <person name="Pangilinan J."/>
            <person name="Pereira M.F."/>
            <person name="Perotto S."/>
            <person name="Peter M."/>
            <person name="Pfister S."/>
            <person name="Riley R."/>
            <person name="Sitrit Y."/>
            <person name="Stielow J.B."/>
            <person name="Szollosi G."/>
            <person name="Zifcakova L."/>
            <person name="Stursova M."/>
            <person name="Spatafora J.W."/>
            <person name="Tedersoo L."/>
            <person name="Vaario L.M."/>
            <person name="Yamada A."/>
            <person name="Yan M."/>
            <person name="Wang P."/>
            <person name="Xu J."/>
            <person name="Bruns T."/>
            <person name="Baldrian P."/>
            <person name="Vilgalys R."/>
            <person name="Dunand C."/>
            <person name="Henrissat B."/>
            <person name="Grigoriev I.V."/>
            <person name="Hibbett D."/>
            <person name="Nagy L.G."/>
            <person name="Martin F.M."/>
        </authorList>
    </citation>
    <scope>NUCLEOTIDE SEQUENCE</scope>
    <source>
        <strain evidence="1">P2</strain>
    </source>
</reference>
<dbReference type="EMBL" id="MU117980">
    <property type="protein sequence ID" value="KAF9650847.1"/>
    <property type="molecule type" value="Genomic_DNA"/>
</dbReference>
<protein>
    <submittedName>
        <fullName evidence="1">Uncharacterized protein</fullName>
    </submittedName>
</protein>
<sequence>MISKVIKQSQDPQVEAEVSPKPTPPVTTHSTDPADYNHIVLPTSRGISRRRPKLIIPTLHGQLPPAPTFDHRPSFSDSQLKLQPHSLPSPPSQADISPSLPYTPLEQITHTPLLPPEMPRFPREKTNLRVTLAHQSSSEYNTPVLSPRTPQDPSSPLFHPLDTLRPRYASASLRPLLRPRELSYFHSAPTASDSSTSPKVGNTLDTSSGVLRTESLASPLILFQPNLSSGLKLRLLRLDEELSVVSDPKALILMSPESQRKETDAFLSFFGKFELPHSAVTVADLSDGAALLQVLILVDAEYFRQPTRPPAQLSDNWVLRFNALKRLYRLLIQYFSDVLNQNTSALEVPDLQAMAKDHSVKDTLIMCRLTISIAVQCENNKHVIDKIQSLSDTNQHYLMKAIEQVMAKVQASGGTHGASTMTDDDHYYHLQSDRSRILAEKETLEKVYQNLLEEHRTLQTSYDDAISEKEDALARMQQTQREVDDTRRNDKADHVMRAEIDRLRAELGVVSLIHVEGASQKSEDNLAIAEAELDKQNNVNQDLNKRLDELHAKTEEAARLKDQVDEYDKLQKTENVMEKYKKKLQEGADLRQQLKALEKQNADLVDKNASIEEEYRKVAAFKPLMESYKTQIAELESKISARTKESETLKFELEQTRIKLKIANGERAKDSETLELYQERVRELELQSHQRPSVASPKAPVATVVHEDGLVTEGESMAVLGDEDDEGGLGEGLDTVLSGTTMTDLKLQVRRLKRELEAVRKNEVDSGRVLVLENLLEDANRMKARYEADYIAEHREKLVLQSAMEEIRSGKSMGDGPEAAIALRQRLNETVEQLDKLRRKHTELEVNFENQSKELTIAKSDLTLVNKDQLDILASLRESVNEDKAEIEADLRKIKNQLKEAHDRNKMQLEQINALLLEKVNLQGDSIDVREKMLARERDFSDLKRVIAGKDLPEDVKSQLVALHEEVGMLKEQCKESQDKLSKAKTFIKSQDKLFKEEQAKKGGGVSAGVHEESEARIKVLEEEGQRLKTSSGAESQIREGGAFAPWVHPFVWYEHDARLDGIRGPATEPSTSKQLASTAAIKPWSTPQAIASTGLVTRILVHMYTSSGNYLTFLLSHLGEERDDRGAQEWKCQRPVEMWMTGCDYLNLPRFCRVMASVTTPFVIDGSMLEGGGQLLRNSVALSAMLSKPISVEKIRYGRRPPGLKAQHEAGLKLIAEICSARTNGIHKASSEVDFFPGPIQLGKKYVADPGTAGATGLLLQVSLPCVIFSQPSPPSASSDTPSPTLEESDGRTTLQLYGGTNATSAPQVDYTANVFLPFLARHYNIHAKLKILKRGYYPRGGGLITFSVPPLPPGATLPSITVTERGAITRIYGRSYVAGSLPLRIAAGMSNAAKTRLDSQLGLNPKMISIEVVKEDAKDVGNNGSGSGIVLWAVTDTGCILGGSGLGSKGTDAASVGRDAADELIKAIKGGGCVDEYLQDQIIIFLALAKGRSTVKIGLPLTLHTQTAIWVAEQMTGAEFTIQEDESRLTTIICDGIGYTSQPQSSTKDVEPGNGVSSHK</sequence>
<dbReference type="Proteomes" id="UP000886501">
    <property type="component" value="Unassembled WGS sequence"/>
</dbReference>
<gene>
    <name evidence="1" type="ORF">BDM02DRAFT_3127374</name>
</gene>
<comment type="caution">
    <text evidence="1">The sequence shown here is derived from an EMBL/GenBank/DDBJ whole genome shotgun (WGS) entry which is preliminary data.</text>
</comment>
<evidence type="ECO:0000313" key="2">
    <source>
        <dbReference type="Proteomes" id="UP000886501"/>
    </source>
</evidence>
<proteinExistence type="predicted"/>
<evidence type="ECO:0000313" key="1">
    <source>
        <dbReference type="EMBL" id="KAF9650847.1"/>
    </source>
</evidence>